<accession>A0A8C6HP12</accession>
<evidence type="ECO:0000313" key="2">
    <source>
        <dbReference type="Ensembl" id="ENSMSIP00000024386.1"/>
    </source>
</evidence>
<protein>
    <submittedName>
        <fullName evidence="2">Uncharacterized protein</fullName>
    </submittedName>
</protein>
<dbReference type="AlphaFoldDB" id="A0A8C6HP12"/>
<keyword evidence="3" id="KW-1185">Reference proteome</keyword>
<reference evidence="2" key="2">
    <citation type="submission" date="2025-09" db="UniProtKB">
        <authorList>
            <consortium name="Ensembl"/>
        </authorList>
    </citation>
    <scope>IDENTIFICATION</scope>
</reference>
<evidence type="ECO:0000256" key="1">
    <source>
        <dbReference type="SAM" id="Phobius"/>
    </source>
</evidence>
<keyword evidence="1" id="KW-0812">Transmembrane</keyword>
<name>A0A8C6HP12_MUSSI</name>
<dbReference type="Ensembl" id="ENSMSIT00000030767.1">
    <property type="protein sequence ID" value="ENSMSIP00000024386.1"/>
    <property type="gene ID" value="ENSMSIG00000020619.1"/>
</dbReference>
<feature type="transmembrane region" description="Helical" evidence="1">
    <location>
        <begin position="20"/>
        <end position="41"/>
    </location>
</feature>
<reference evidence="2" key="1">
    <citation type="submission" date="2025-08" db="UniProtKB">
        <authorList>
            <consortium name="Ensembl"/>
        </authorList>
    </citation>
    <scope>IDENTIFICATION</scope>
</reference>
<keyword evidence="1" id="KW-1133">Transmembrane helix</keyword>
<proteinExistence type="predicted"/>
<organism evidence="2 3">
    <name type="scientific">Mus spicilegus</name>
    <name type="common">Mound-building mouse</name>
    <dbReference type="NCBI Taxonomy" id="10103"/>
    <lineage>
        <taxon>Eukaryota</taxon>
        <taxon>Metazoa</taxon>
        <taxon>Chordata</taxon>
        <taxon>Craniata</taxon>
        <taxon>Vertebrata</taxon>
        <taxon>Euteleostomi</taxon>
        <taxon>Mammalia</taxon>
        <taxon>Eutheria</taxon>
        <taxon>Euarchontoglires</taxon>
        <taxon>Glires</taxon>
        <taxon>Rodentia</taxon>
        <taxon>Myomorpha</taxon>
        <taxon>Muroidea</taxon>
        <taxon>Muridae</taxon>
        <taxon>Murinae</taxon>
        <taxon>Mus</taxon>
        <taxon>Mus</taxon>
    </lineage>
</organism>
<evidence type="ECO:0000313" key="3">
    <source>
        <dbReference type="Proteomes" id="UP000694415"/>
    </source>
</evidence>
<dbReference type="Proteomes" id="UP000694415">
    <property type="component" value="Unplaced"/>
</dbReference>
<sequence length="78" mass="9112">IPPCVHSWVVFLATPRAVSLPSVLASLASIYSFSLWLYFALFSYECYQHFHLFSVKHACRHSRTRVHTHTHTHPWLAF</sequence>
<keyword evidence="1" id="KW-0472">Membrane</keyword>